<evidence type="ECO:0000313" key="5">
    <source>
        <dbReference type="EMBL" id="KAH9506967.1"/>
    </source>
</evidence>
<keyword evidence="1 5" id="KW-0240">DNA-directed RNA polymerase</keyword>
<dbReference type="InterPro" id="IPR050518">
    <property type="entry name" value="Rpo3/RPB3_RNA_Pol_subunit"/>
</dbReference>
<dbReference type="Gene3D" id="2.170.120.12">
    <property type="entry name" value="DNA-directed RNA polymerase, insert domain"/>
    <property type="match status" value="1"/>
</dbReference>
<dbReference type="NCBIfam" id="NF001988">
    <property type="entry name" value="PRK00783.1"/>
    <property type="match status" value="1"/>
</dbReference>
<dbReference type="InterPro" id="IPR036643">
    <property type="entry name" value="RNApol_insert_sf"/>
</dbReference>
<organism evidence="5 6">
    <name type="scientific">Dermatophagoides farinae</name>
    <name type="common">American house dust mite</name>
    <dbReference type="NCBI Taxonomy" id="6954"/>
    <lineage>
        <taxon>Eukaryota</taxon>
        <taxon>Metazoa</taxon>
        <taxon>Ecdysozoa</taxon>
        <taxon>Arthropoda</taxon>
        <taxon>Chelicerata</taxon>
        <taxon>Arachnida</taxon>
        <taxon>Acari</taxon>
        <taxon>Acariformes</taxon>
        <taxon>Sarcoptiformes</taxon>
        <taxon>Astigmata</taxon>
        <taxon>Psoroptidia</taxon>
        <taxon>Analgoidea</taxon>
        <taxon>Pyroglyphidae</taxon>
        <taxon>Dermatophagoidinae</taxon>
        <taxon>Dermatophagoides</taxon>
    </lineage>
</organism>
<dbReference type="InterPro" id="IPR036603">
    <property type="entry name" value="RBP11-like"/>
</dbReference>
<dbReference type="InterPro" id="IPR011263">
    <property type="entry name" value="DNA-dir_RNA_pol_RpoA/D/Rpb3"/>
</dbReference>
<evidence type="ECO:0000256" key="3">
    <source>
        <dbReference type="ARBA" id="ARBA00025804"/>
    </source>
</evidence>
<dbReference type="AlphaFoldDB" id="A0A922HVC5"/>
<keyword evidence="2" id="KW-0804">Transcription</keyword>
<protein>
    <submittedName>
        <fullName evidence="5">DNA-directed RNA polymerases I and III subunit RPAC1</fullName>
    </submittedName>
</protein>
<dbReference type="SMART" id="SM00662">
    <property type="entry name" value="RPOLD"/>
    <property type="match status" value="1"/>
</dbReference>
<evidence type="ECO:0000256" key="2">
    <source>
        <dbReference type="ARBA" id="ARBA00023163"/>
    </source>
</evidence>
<feature type="domain" description="DNA-directed RNA polymerase RpoA/D/Rpb3-type" evidence="4">
    <location>
        <begin position="17"/>
        <end position="291"/>
    </location>
</feature>
<sequence>MGKKKLQIKITRLDEREIDFDLINSEFPFANAIRRILLAEVPTMAIEKIHLYRNTTELPDFALCQRLGLIPIKADASEFEMKNSSEDEATDRNTIRLSLDVQCPINNNGENLHVYSDSIKWQPIGDQTTRFESEPIRPVDMDILLMKLAPSQQIDAQMECHKGIGKDHAKYCPVAACFYRFVTEFHFDHDKQLEHGELEILKTFFPPGYLDFNDIDKTNGFPCIINNRFNRSDFTMQSWDNHQCLRKKIQFETKTNTLAFTIESIGAIDPSELVIQSIDILKSKCTKFLKHIERNK</sequence>
<reference evidence="5" key="2">
    <citation type="journal article" date="2022" name="Res Sq">
        <title>Comparative Genomics Reveals Insights into the Divergent Evolution of Astigmatic Mites and Household Pest Adaptations.</title>
        <authorList>
            <person name="Xiong Q."/>
            <person name="Wan A.T.-Y."/>
            <person name="Liu X.-Y."/>
            <person name="Fung C.S.-H."/>
            <person name="Xiao X."/>
            <person name="Malainual N."/>
            <person name="Hou J."/>
            <person name="Wang L."/>
            <person name="Wang M."/>
            <person name="Yang K."/>
            <person name="Cui Y."/>
            <person name="Leung E."/>
            <person name="Nong W."/>
            <person name="Shin S.-K."/>
            <person name="Au S."/>
            <person name="Jeong K.Y."/>
            <person name="Chew F.T."/>
            <person name="Hui J."/>
            <person name="Leung T.F."/>
            <person name="Tungtrongchitr A."/>
            <person name="Zhong N."/>
            <person name="Liu Z."/>
            <person name="Tsui S."/>
        </authorList>
    </citation>
    <scope>NUCLEOTIDE SEQUENCE</scope>
    <source>
        <strain evidence="5">Derf</strain>
        <tissue evidence="5">Whole organism</tissue>
    </source>
</reference>
<proteinExistence type="inferred from homology"/>
<dbReference type="HAMAP" id="MF_00320">
    <property type="entry name" value="RNApol_arch_Rpo3"/>
    <property type="match status" value="1"/>
</dbReference>
<dbReference type="PANTHER" id="PTHR11800:SF13">
    <property type="entry name" value="DNA-DIRECTED RNA POLYMERASES I AND III SUBUNIT RPAC1"/>
    <property type="match status" value="1"/>
</dbReference>
<dbReference type="Gene3D" id="3.30.1360.10">
    <property type="entry name" value="RNA polymerase, RBP11-like subunit"/>
    <property type="match status" value="1"/>
</dbReference>
<evidence type="ECO:0000313" key="6">
    <source>
        <dbReference type="Proteomes" id="UP000790347"/>
    </source>
</evidence>
<keyword evidence="6" id="KW-1185">Reference proteome</keyword>
<evidence type="ECO:0000256" key="1">
    <source>
        <dbReference type="ARBA" id="ARBA00022478"/>
    </source>
</evidence>
<dbReference type="GO" id="GO:0005736">
    <property type="term" value="C:RNA polymerase I complex"/>
    <property type="evidence" value="ECO:0007669"/>
    <property type="project" value="TreeGrafter"/>
</dbReference>
<gene>
    <name evidence="5" type="primary">POLR1C_4</name>
    <name evidence="5" type="ORF">DERF_011672</name>
</gene>
<evidence type="ECO:0000259" key="4">
    <source>
        <dbReference type="SMART" id="SM00662"/>
    </source>
</evidence>
<dbReference type="GO" id="GO:0003899">
    <property type="term" value="F:DNA-directed RNA polymerase activity"/>
    <property type="evidence" value="ECO:0007669"/>
    <property type="project" value="InterPro"/>
</dbReference>
<dbReference type="InterPro" id="IPR011262">
    <property type="entry name" value="DNA-dir_RNA_pol_insert"/>
</dbReference>
<accession>A0A922HVC5</accession>
<dbReference type="Pfam" id="PF01193">
    <property type="entry name" value="RNA_pol_L"/>
    <property type="match status" value="1"/>
</dbReference>
<dbReference type="Pfam" id="PF01000">
    <property type="entry name" value="RNA_pol_A_bac"/>
    <property type="match status" value="1"/>
</dbReference>
<comment type="caution">
    <text evidence="5">The sequence shown here is derived from an EMBL/GenBank/DDBJ whole genome shotgun (WGS) entry which is preliminary data.</text>
</comment>
<name>A0A922HVC5_DERFA</name>
<dbReference type="SUPFAM" id="SSF56553">
    <property type="entry name" value="Insert subdomain of RNA polymerase alpha subunit"/>
    <property type="match status" value="1"/>
</dbReference>
<dbReference type="PANTHER" id="PTHR11800">
    <property type="entry name" value="DNA-DIRECTED RNA POLYMERASE"/>
    <property type="match status" value="1"/>
</dbReference>
<dbReference type="EMBL" id="ASGP02000005">
    <property type="protein sequence ID" value="KAH9506967.1"/>
    <property type="molecule type" value="Genomic_DNA"/>
</dbReference>
<dbReference type="GO" id="GO:0046983">
    <property type="term" value="F:protein dimerization activity"/>
    <property type="evidence" value="ECO:0007669"/>
    <property type="project" value="InterPro"/>
</dbReference>
<reference evidence="5" key="1">
    <citation type="submission" date="2013-05" db="EMBL/GenBank/DDBJ databases">
        <authorList>
            <person name="Yim A.K.Y."/>
            <person name="Chan T.F."/>
            <person name="Ji K.M."/>
            <person name="Liu X.Y."/>
            <person name="Zhou J.W."/>
            <person name="Li R.Q."/>
            <person name="Yang K.Y."/>
            <person name="Li J."/>
            <person name="Li M."/>
            <person name="Law P.T.W."/>
            <person name="Wu Y.L."/>
            <person name="Cai Z.L."/>
            <person name="Qin H."/>
            <person name="Bao Y."/>
            <person name="Leung R.K.K."/>
            <person name="Ng P.K.S."/>
            <person name="Zou J."/>
            <person name="Zhong X.J."/>
            <person name="Ran P.X."/>
            <person name="Zhong N.S."/>
            <person name="Liu Z.G."/>
            <person name="Tsui S.K.W."/>
        </authorList>
    </citation>
    <scope>NUCLEOTIDE SEQUENCE</scope>
    <source>
        <strain evidence="5">Derf</strain>
        <tissue evidence="5">Whole organism</tissue>
    </source>
</reference>
<dbReference type="SUPFAM" id="SSF55257">
    <property type="entry name" value="RBP11-like subunits of RNA polymerase"/>
    <property type="match status" value="1"/>
</dbReference>
<dbReference type="InterPro" id="IPR033901">
    <property type="entry name" value="RNAPI/III_AC40"/>
</dbReference>
<dbReference type="CDD" id="cd07032">
    <property type="entry name" value="RNAP_I_II_AC40"/>
    <property type="match status" value="1"/>
</dbReference>
<dbReference type="Proteomes" id="UP000790347">
    <property type="component" value="Unassembled WGS sequence"/>
</dbReference>
<comment type="similarity">
    <text evidence="3">Belongs to the archaeal Rpo3/eukaryotic RPB3 RNA polymerase subunit family.</text>
</comment>
<dbReference type="GO" id="GO:0005666">
    <property type="term" value="C:RNA polymerase III complex"/>
    <property type="evidence" value="ECO:0007669"/>
    <property type="project" value="TreeGrafter"/>
</dbReference>
<dbReference type="InterPro" id="IPR022842">
    <property type="entry name" value="RNAP_Rpo3/Rpb3/RPAC1"/>
</dbReference>
<dbReference type="GO" id="GO:0006351">
    <property type="term" value="P:DNA-templated transcription"/>
    <property type="evidence" value="ECO:0007669"/>
    <property type="project" value="InterPro"/>
</dbReference>